<keyword evidence="3" id="KW-1185">Reference proteome</keyword>
<dbReference type="EMBL" id="JBBPFD010000015">
    <property type="protein sequence ID" value="KAK7896592.1"/>
    <property type="molecule type" value="Genomic_DNA"/>
</dbReference>
<dbReference type="SUPFAM" id="SSF57997">
    <property type="entry name" value="Tropomyosin"/>
    <property type="match status" value="1"/>
</dbReference>
<reference evidence="3" key="1">
    <citation type="submission" date="2024-04" db="EMBL/GenBank/DDBJ databases">
        <title>Salinicola lusitanus LLJ914,a marine bacterium isolated from the Okinawa Trough.</title>
        <authorList>
            <person name="Li J."/>
        </authorList>
    </citation>
    <scope>NUCLEOTIDE SEQUENCE [LARGE SCALE GENOMIC DNA]</scope>
</reference>
<dbReference type="Gene3D" id="3.30.70.1820">
    <property type="entry name" value="L1 transposable element, RRM domain"/>
    <property type="match status" value="1"/>
</dbReference>
<gene>
    <name evidence="2" type="ORF">WMY93_021917</name>
</gene>
<evidence type="ECO:0008006" key="4">
    <source>
        <dbReference type="Google" id="ProtNLM"/>
    </source>
</evidence>
<keyword evidence="1" id="KW-0175">Coiled coil</keyword>
<dbReference type="PANTHER" id="PTHR11505">
    <property type="entry name" value="L1 TRANSPOSABLE ELEMENT-RELATED"/>
    <property type="match status" value="1"/>
</dbReference>
<sequence length="261" mass="29932">MQGQQSAATWVGDIMSQLKSQGQDIMFRLDGIENRMGSIIKDVADIKRDLIVTNEAFSRQQQRLEAAEERISTLEDMLSNTTTDLQDSLKQLKVLQQKTDDLENRGRRKNLVLMGLPEKAEGPNPLKFVQNMLSKWLNINTDSPIELERAHRILKPFPADGKPARPLLIRFLRFQDKEMVLRAAKKSQCLREGEAKLTFRQDLSAEVRRKRRESSEVIEILRGKGMFRGFAYPSRLRVLQGGSILFFDNPKDVKSFVTSLK</sequence>
<evidence type="ECO:0000313" key="2">
    <source>
        <dbReference type="EMBL" id="KAK7896592.1"/>
    </source>
</evidence>
<evidence type="ECO:0000313" key="3">
    <source>
        <dbReference type="Proteomes" id="UP001460270"/>
    </source>
</evidence>
<evidence type="ECO:0000256" key="1">
    <source>
        <dbReference type="SAM" id="Coils"/>
    </source>
</evidence>
<accession>A0AAW0NGZ8</accession>
<name>A0AAW0NGZ8_9GOBI</name>
<proteinExistence type="predicted"/>
<dbReference type="Gene3D" id="3.30.250.20">
    <property type="entry name" value="L1 transposable element, C-terminal domain"/>
    <property type="match status" value="1"/>
</dbReference>
<protein>
    <recommendedName>
        <fullName evidence="4">L1 transposable element RRM domain-containing protein</fullName>
    </recommendedName>
</protein>
<dbReference type="InterPro" id="IPR042566">
    <property type="entry name" value="L1_C"/>
</dbReference>
<dbReference type="InterPro" id="IPR004244">
    <property type="entry name" value="Transposase_22"/>
</dbReference>
<comment type="caution">
    <text evidence="2">The sequence shown here is derived from an EMBL/GenBank/DDBJ whole genome shotgun (WGS) entry which is preliminary data.</text>
</comment>
<dbReference type="AlphaFoldDB" id="A0AAW0NGZ8"/>
<dbReference type="Proteomes" id="UP001460270">
    <property type="component" value="Unassembled WGS sequence"/>
</dbReference>
<dbReference type="Gene3D" id="1.20.5.340">
    <property type="match status" value="1"/>
</dbReference>
<feature type="coiled-coil region" evidence="1">
    <location>
        <begin position="57"/>
        <end position="105"/>
    </location>
</feature>
<organism evidence="2 3">
    <name type="scientific">Mugilogobius chulae</name>
    <name type="common">yellowstripe goby</name>
    <dbReference type="NCBI Taxonomy" id="88201"/>
    <lineage>
        <taxon>Eukaryota</taxon>
        <taxon>Metazoa</taxon>
        <taxon>Chordata</taxon>
        <taxon>Craniata</taxon>
        <taxon>Vertebrata</taxon>
        <taxon>Euteleostomi</taxon>
        <taxon>Actinopterygii</taxon>
        <taxon>Neopterygii</taxon>
        <taxon>Teleostei</taxon>
        <taxon>Neoteleostei</taxon>
        <taxon>Acanthomorphata</taxon>
        <taxon>Gobiaria</taxon>
        <taxon>Gobiiformes</taxon>
        <taxon>Gobioidei</taxon>
        <taxon>Gobiidae</taxon>
        <taxon>Gobionellinae</taxon>
        <taxon>Mugilogobius</taxon>
    </lineage>
</organism>